<feature type="active site" description="Proton donor/acceptor" evidence="2">
    <location>
        <position position="163"/>
    </location>
</feature>
<dbReference type="Gene3D" id="2.40.260.10">
    <property type="entry name" value="Sortase"/>
    <property type="match status" value="1"/>
</dbReference>
<protein>
    <submittedName>
        <fullName evidence="4">Class C sortase</fullName>
    </submittedName>
</protein>
<evidence type="ECO:0000256" key="2">
    <source>
        <dbReference type="PIRSR" id="PIRSR605754-1"/>
    </source>
</evidence>
<accession>A0A7I8CY79</accession>
<gene>
    <name evidence="4" type="ORF">C12CBH8_00690</name>
</gene>
<reference evidence="5" key="1">
    <citation type="submission" date="2020-07" db="EMBL/GenBank/DDBJ databases">
        <title>Complete genome sequencing of Clostridia bacterium strain 12CBH8.</title>
        <authorList>
            <person name="Sakamoto M."/>
            <person name="Murakami T."/>
            <person name="Mori H."/>
        </authorList>
    </citation>
    <scope>NUCLEOTIDE SEQUENCE [LARGE SCALE GENOMIC DNA]</scope>
    <source>
        <strain evidence="5">12CBH8</strain>
    </source>
</reference>
<dbReference type="Proteomes" id="UP000593890">
    <property type="component" value="Chromosome"/>
</dbReference>
<dbReference type="InterPro" id="IPR005754">
    <property type="entry name" value="Sortase"/>
</dbReference>
<dbReference type="SUPFAM" id="SSF63817">
    <property type="entry name" value="Sortase"/>
    <property type="match status" value="1"/>
</dbReference>
<dbReference type="AlphaFoldDB" id="A0A7I8CY79"/>
<evidence type="ECO:0000313" key="5">
    <source>
        <dbReference type="Proteomes" id="UP000593890"/>
    </source>
</evidence>
<proteinExistence type="predicted"/>
<keyword evidence="5" id="KW-1185">Reference proteome</keyword>
<organism evidence="4 5">
    <name type="scientific">Solibaculum mannosilyticum</name>
    <dbReference type="NCBI Taxonomy" id="2780922"/>
    <lineage>
        <taxon>Bacteria</taxon>
        <taxon>Bacillati</taxon>
        <taxon>Bacillota</taxon>
        <taxon>Clostridia</taxon>
        <taxon>Eubacteriales</taxon>
        <taxon>Oscillospiraceae</taxon>
        <taxon>Solibaculum</taxon>
    </lineage>
</organism>
<dbReference type="RefSeq" id="WP_215533331.1">
    <property type="nucleotide sequence ID" value="NZ_AP023321.1"/>
</dbReference>
<dbReference type="KEGG" id="sman:C12CBH8_00690"/>
<dbReference type="EMBL" id="AP023321">
    <property type="protein sequence ID" value="BCI59430.1"/>
    <property type="molecule type" value="Genomic_DNA"/>
</dbReference>
<keyword evidence="3" id="KW-0812">Transmembrane</keyword>
<keyword evidence="3" id="KW-1133">Transmembrane helix</keyword>
<evidence type="ECO:0000313" key="4">
    <source>
        <dbReference type="EMBL" id="BCI59430.1"/>
    </source>
</evidence>
<sequence length="245" mass="27665">MKRQGKKSRRGLVIYTVAAILFLAGLAVILYPSIGAMQYRAQVDDQKDRFEQQVAAEAQTVETESTLPFEELYQELKHRNELLFEDNQKELSDPFSYEQPGIDLQEFGLEGNVIGFLSVPKMDIELPILLGANKLNMREGATHLTGTSYPIGGENTNCVLAAHRAYPKAPMFRDIEKLEMGDEVIVRNFRETLTYRVVEKRIVSPADGNLLFIQEGRDLVTLVTCHPYGSDKQRYVVFCERDAGG</sequence>
<dbReference type="InterPro" id="IPR023365">
    <property type="entry name" value="Sortase_dom-sf"/>
</dbReference>
<evidence type="ECO:0000256" key="3">
    <source>
        <dbReference type="SAM" id="Phobius"/>
    </source>
</evidence>
<dbReference type="InterPro" id="IPR042002">
    <property type="entry name" value="Sortase_C"/>
</dbReference>
<dbReference type="NCBIfam" id="TIGR01076">
    <property type="entry name" value="sortase_fam"/>
    <property type="match status" value="1"/>
</dbReference>
<feature type="active site" description="Acyl-thioester intermediate" evidence="2">
    <location>
        <position position="225"/>
    </location>
</feature>
<feature type="transmembrane region" description="Helical" evidence="3">
    <location>
        <begin position="12"/>
        <end position="34"/>
    </location>
</feature>
<name>A0A7I8CY79_9FIRM</name>
<dbReference type="Pfam" id="PF04203">
    <property type="entry name" value="Sortase"/>
    <property type="match status" value="1"/>
</dbReference>
<evidence type="ECO:0000256" key="1">
    <source>
        <dbReference type="ARBA" id="ARBA00022801"/>
    </source>
</evidence>
<keyword evidence="1" id="KW-0378">Hydrolase</keyword>
<dbReference type="GO" id="GO:0016787">
    <property type="term" value="F:hydrolase activity"/>
    <property type="evidence" value="ECO:0007669"/>
    <property type="project" value="UniProtKB-KW"/>
</dbReference>
<dbReference type="NCBIfam" id="NF033745">
    <property type="entry name" value="class_C_sortase"/>
    <property type="match status" value="1"/>
</dbReference>
<keyword evidence="3" id="KW-0472">Membrane</keyword>
<dbReference type="CDD" id="cd05827">
    <property type="entry name" value="Sortase_C"/>
    <property type="match status" value="1"/>
</dbReference>